<dbReference type="EMBL" id="CM042058">
    <property type="protein sequence ID" value="KAI3685263.1"/>
    <property type="molecule type" value="Genomic_DNA"/>
</dbReference>
<protein>
    <submittedName>
        <fullName evidence="1">Uncharacterized protein</fullName>
    </submittedName>
</protein>
<dbReference type="Proteomes" id="UP001055879">
    <property type="component" value="Linkage Group LG12"/>
</dbReference>
<proteinExistence type="predicted"/>
<evidence type="ECO:0000313" key="1">
    <source>
        <dbReference type="EMBL" id="KAI3685263.1"/>
    </source>
</evidence>
<accession>A0ACB8YJE4</accession>
<reference evidence="2" key="1">
    <citation type="journal article" date="2022" name="Mol. Ecol. Resour.">
        <title>The genomes of chicory, endive, great burdock and yacon provide insights into Asteraceae palaeo-polyploidization history and plant inulin production.</title>
        <authorList>
            <person name="Fan W."/>
            <person name="Wang S."/>
            <person name="Wang H."/>
            <person name="Wang A."/>
            <person name="Jiang F."/>
            <person name="Liu H."/>
            <person name="Zhao H."/>
            <person name="Xu D."/>
            <person name="Zhang Y."/>
        </authorList>
    </citation>
    <scope>NUCLEOTIDE SEQUENCE [LARGE SCALE GENOMIC DNA]</scope>
    <source>
        <strain evidence="2">cv. Niubang</strain>
    </source>
</reference>
<reference evidence="1 2" key="2">
    <citation type="journal article" date="2022" name="Mol. Ecol. Resour.">
        <title>The genomes of chicory, endive, great burdock and yacon provide insights into Asteraceae paleo-polyploidization history and plant inulin production.</title>
        <authorList>
            <person name="Fan W."/>
            <person name="Wang S."/>
            <person name="Wang H."/>
            <person name="Wang A."/>
            <person name="Jiang F."/>
            <person name="Liu H."/>
            <person name="Zhao H."/>
            <person name="Xu D."/>
            <person name="Zhang Y."/>
        </authorList>
    </citation>
    <scope>NUCLEOTIDE SEQUENCE [LARGE SCALE GENOMIC DNA]</scope>
    <source>
        <strain evidence="2">cv. Niubang</strain>
    </source>
</reference>
<comment type="caution">
    <text evidence="1">The sequence shown here is derived from an EMBL/GenBank/DDBJ whole genome shotgun (WGS) entry which is preliminary data.</text>
</comment>
<keyword evidence="2" id="KW-1185">Reference proteome</keyword>
<gene>
    <name evidence="1" type="ORF">L6452_34503</name>
</gene>
<evidence type="ECO:0000313" key="2">
    <source>
        <dbReference type="Proteomes" id="UP001055879"/>
    </source>
</evidence>
<sequence>MCFYAGPLTYLTLLYVEATFSDKVEVEVKKPAITMWNMGHLRKRETTELDNGGFRVLPIKVMYQAKRHFFKGECNQVPHTPPANLGKQVYNLLYK</sequence>
<organism evidence="1 2">
    <name type="scientific">Arctium lappa</name>
    <name type="common">Greater burdock</name>
    <name type="synonym">Lappa major</name>
    <dbReference type="NCBI Taxonomy" id="4217"/>
    <lineage>
        <taxon>Eukaryota</taxon>
        <taxon>Viridiplantae</taxon>
        <taxon>Streptophyta</taxon>
        <taxon>Embryophyta</taxon>
        <taxon>Tracheophyta</taxon>
        <taxon>Spermatophyta</taxon>
        <taxon>Magnoliopsida</taxon>
        <taxon>eudicotyledons</taxon>
        <taxon>Gunneridae</taxon>
        <taxon>Pentapetalae</taxon>
        <taxon>asterids</taxon>
        <taxon>campanulids</taxon>
        <taxon>Asterales</taxon>
        <taxon>Asteraceae</taxon>
        <taxon>Carduoideae</taxon>
        <taxon>Cardueae</taxon>
        <taxon>Arctiinae</taxon>
        <taxon>Arctium</taxon>
    </lineage>
</organism>
<name>A0ACB8YJE4_ARCLA</name>